<keyword evidence="3 5" id="KW-1133">Transmembrane helix</keyword>
<evidence type="ECO:0000256" key="4">
    <source>
        <dbReference type="ARBA" id="ARBA00023136"/>
    </source>
</evidence>
<dbReference type="InterPro" id="IPR032808">
    <property type="entry name" value="DoxX"/>
</dbReference>
<dbReference type="Proteomes" id="UP000185003">
    <property type="component" value="Unassembled WGS sequence"/>
</dbReference>
<sequence>MKKNKIIFWVATVFIFLFEGVMPVSALIFAPSSATAGTVYLGYPIYFAYMLIAFKALGAIALIITKLPRPIKEWAYAGLAFNFVAACISHFAVDGASGVSFFPLIILTILIVSYIYYFKTYHHGKNGL</sequence>
<keyword evidence="7" id="KW-1185">Reference proteome</keyword>
<accession>A0A1N6KAN9</accession>
<dbReference type="Pfam" id="PF13564">
    <property type="entry name" value="DoxX_2"/>
    <property type="match status" value="1"/>
</dbReference>
<evidence type="ECO:0000256" key="5">
    <source>
        <dbReference type="SAM" id="Phobius"/>
    </source>
</evidence>
<comment type="subcellular location">
    <subcellularLocation>
        <location evidence="1">Membrane</location>
        <topology evidence="1">Multi-pass membrane protein</topology>
    </subcellularLocation>
</comment>
<keyword evidence="4 5" id="KW-0472">Membrane</keyword>
<evidence type="ECO:0000256" key="2">
    <source>
        <dbReference type="ARBA" id="ARBA00022692"/>
    </source>
</evidence>
<organism evidence="6 7">
    <name type="scientific">Chitinophaga niabensis</name>
    <dbReference type="NCBI Taxonomy" id="536979"/>
    <lineage>
        <taxon>Bacteria</taxon>
        <taxon>Pseudomonadati</taxon>
        <taxon>Bacteroidota</taxon>
        <taxon>Chitinophagia</taxon>
        <taxon>Chitinophagales</taxon>
        <taxon>Chitinophagaceae</taxon>
        <taxon>Chitinophaga</taxon>
    </lineage>
</organism>
<name>A0A1N6KAN9_9BACT</name>
<dbReference type="RefSeq" id="WP_074242637.1">
    <property type="nucleotide sequence ID" value="NZ_FSRA01000002.1"/>
</dbReference>
<keyword evidence="2 5" id="KW-0812">Transmembrane</keyword>
<evidence type="ECO:0000256" key="1">
    <source>
        <dbReference type="ARBA" id="ARBA00004141"/>
    </source>
</evidence>
<proteinExistence type="predicted"/>
<evidence type="ECO:0000313" key="6">
    <source>
        <dbReference type="EMBL" id="SIO53397.1"/>
    </source>
</evidence>
<dbReference type="STRING" id="536979.SAMN04488055_5406"/>
<feature type="transmembrane region" description="Helical" evidence="5">
    <location>
        <begin position="99"/>
        <end position="118"/>
    </location>
</feature>
<feature type="transmembrane region" description="Helical" evidence="5">
    <location>
        <begin position="74"/>
        <end position="93"/>
    </location>
</feature>
<reference evidence="6 7" key="1">
    <citation type="submission" date="2016-11" db="EMBL/GenBank/DDBJ databases">
        <authorList>
            <person name="Jaros S."/>
            <person name="Januszkiewicz K."/>
            <person name="Wedrychowicz H."/>
        </authorList>
    </citation>
    <scope>NUCLEOTIDE SEQUENCE [LARGE SCALE GENOMIC DNA]</scope>
    <source>
        <strain evidence="6 7">DSM 24787</strain>
    </source>
</reference>
<dbReference type="EMBL" id="FSRA01000002">
    <property type="protein sequence ID" value="SIO53397.1"/>
    <property type="molecule type" value="Genomic_DNA"/>
</dbReference>
<evidence type="ECO:0000313" key="7">
    <source>
        <dbReference type="Proteomes" id="UP000185003"/>
    </source>
</evidence>
<feature type="transmembrane region" description="Helical" evidence="5">
    <location>
        <begin position="46"/>
        <end position="67"/>
    </location>
</feature>
<dbReference type="OrthoDB" id="7960583at2"/>
<dbReference type="GO" id="GO:0016020">
    <property type="term" value="C:membrane"/>
    <property type="evidence" value="ECO:0007669"/>
    <property type="project" value="UniProtKB-SubCell"/>
</dbReference>
<protein>
    <submittedName>
        <fullName evidence="6">DoxX-like family protein</fullName>
    </submittedName>
</protein>
<dbReference type="AlphaFoldDB" id="A0A1N6KAN9"/>
<evidence type="ECO:0000256" key="3">
    <source>
        <dbReference type="ARBA" id="ARBA00022989"/>
    </source>
</evidence>
<gene>
    <name evidence="6" type="ORF">SAMN04488055_5406</name>
</gene>